<accession>A0A502EBK4</accession>
<organism evidence="4 5">
    <name type="scientific">Mycolicibacterium hodleri</name>
    <dbReference type="NCBI Taxonomy" id="49897"/>
    <lineage>
        <taxon>Bacteria</taxon>
        <taxon>Bacillati</taxon>
        <taxon>Actinomycetota</taxon>
        <taxon>Actinomycetes</taxon>
        <taxon>Mycobacteriales</taxon>
        <taxon>Mycobacteriaceae</taxon>
        <taxon>Mycolicibacterium</taxon>
    </lineage>
</organism>
<dbReference type="AlphaFoldDB" id="A0A502EBK4"/>
<dbReference type="Proteomes" id="UP000320095">
    <property type="component" value="Unassembled WGS sequence"/>
</dbReference>
<keyword evidence="2" id="KW-0560">Oxidoreductase</keyword>
<dbReference type="GO" id="GO:0016491">
    <property type="term" value="F:oxidoreductase activity"/>
    <property type="evidence" value="ECO:0007669"/>
    <property type="project" value="UniProtKB-KW"/>
</dbReference>
<reference evidence="4 5" key="1">
    <citation type="journal article" date="2019" name="Environ. Microbiol.">
        <title>Species interactions and distinct microbial communities in high Arctic permafrost affected cryosols are associated with the CH4 and CO2 gas fluxes.</title>
        <authorList>
            <person name="Altshuler I."/>
            <person name="Hamel J."/>
            <person name="Turney S."/>
            <person name="Magnuson E."/>
            <person name="Levesque R."/>
            <person name="Greer C."/>
            <person name="Whyte L.G."/>
        </authorList>
    </citation>
    <scope>NUCLEOTIDE SEQUENCE [LARGE SCALE GENOMIC DNA]</scope>
    <source>
        <strain evidence="4 5">S5.20</strain>
    </source>
</reference>
<dbReference type="PANTHER" id="PTHR43391:SF91">
    <property type="entry name" value="OS04G0390700 PROTEIN"/>
    <property type="match status" value="1"/>
</dbReference>
<dbReference type="InterPro" id="IPR002347">
    <property type="entry name" value="SDR_fam"/>
</dbReference>
<dbReference type="EMBL" id="RCZG01000003">
    <property type="protein sequence ID" value="TPG35043.1"/>
    <property type="molecule type" value="Genomic_DNA"/>
</dbReference>
<keyword evidence="5" id="KW-1185">Reference proteome</keyword>
<dbReference type="Pfam" id="PF00106">
    <property type="entry name" value="adh_short"/>
    <property type="match status" value="1"/>
</dbReference>
<dbReference type="PRINTS" id="PR00080">
    <property type="entry name" value="SDRFAMILY"/>
</dbReference>
<dbReference type="PRINTS" id="PR00081">
    <property type="entry name" value="GDHRDH"/>
</dbReference>
<dbReference type="RefSeq" id="WP_140689866.1">
    <property type="nucleotide sequence ID" value="NZ_RCZG01000003.1"/>
</dbReference>
<comment type="similarity">
    <text evidence="1 3">Belongs to the short-chain dehydrogenases/reductases (SDR) family.</text>
</comment>
<evidence type="ECO:0000313" key="5">
    <source>
        <dbReference type="Proteomes" id="UP000320095"/>
    </source>
</evidence>
<sequence>MDIQGSVALVTGANRGLGQHLAQELLRRGAAKVYATARNPAQITSAGVIPLALDINDAQSATAAAAAAPDVTLLINNAGNYNEATLLDGSIDDIRALMETHYFGTLSVTRAFAPLLVANAPAAILNVASVLSWLHPANTGAYNAAKAALWAQTDSVREQLATHDVTVTALHVGYMDTDMISELTVDKNDPALIAAAALDGVAAAAREVLADDLTRHTRASLGGDHT</sequence>
<dbReference type="Gene3D" id="3.40.50.720">
    <property type="entry name" value="NAD(P)-binding Rossmann-like Domain"/>
    <property type="match status" value="1"/>
</dbReference>
<dbReference type="NCBIfam" id="NF006119">
    <property type="entry name" value="PRK08264.1-5"/>
    <property type="match status" value="1"/>
</dbReference>
<proteinExistence type="inferred from homology"/>
<evidence type="ECO:0000256" key="1">
    <source>
        <dbReference type="ARBA" id="ARBA00006484"/>
    </source>
</evidence>
<dbReference type="PANTHER" id="PTHR43391">
    <property type="entry name" value="RETINOL DEHYDROGENASE-RELATED"/>
    <property type="match status" value="1"/>
</dbReference>
<evidence type="ECO:0000256" key="3">
    <source>
        <dbReference type="RuleBase" id="RU000363"/>
    </source>
</evidence>
<dbReference type="SUPFAM" id="SSF51735">
    <property type="entry name" value="NAD(P)-binding Rossmann-fold domains"/>
    <property type="match status" value="1"/>
</dbReference>
<gene>
    <name evidence="4" type="ORF">EAH80_09645</name>
</gene>
<comment type="caution">
    <text evidence="4">The sequence shown here is derived from an EMBL/GenBank/DDBJ whole genome shotgun (WGS) entry which is preliminary data.</text>
</comment>
<name>A0A502EBK4_9MYCO</name>
<evidence type="ECO:0000313" key="4">
    <source>
        <dbReference type="EMBL" id="TPG35043.1"/>
    </source>
</evidence>
<dbReference type="GO" id="GO:0005829">
    <property type="term" value="C:cytosol"/>
    <property type="evidence" value="ECO:0007669"/>
    <property type="project" value="TreeGrafter"/>
</dbReference>
<evidence type="ECO:0000256" key="2">
    <source>
        <dbReference type="ARBA" id="ARBA00023002"/>
    </source>
</evidence>
<dbReference type="InterPro" id="IPR036291">
    <property type="entry name" value="NAD(P)-bd_dom_sf"/>
</dbReference>
<dbReference type="OrthoDB" id="3212478at2"/>
<protein>
    <submittedName>
        <fullName evidence="4">SDR family NAD(P)-dependent oxidoreductase</fullName>
    </submittedName>
</protein>